<evidence type="ECO:0000313" key="1">
    <source>
        <dbReference type="EMBL" id="KAJ9575807.1"/>
    </source>
</evidence>
<reference evidence="1" key="2">
    <citation type="submission" date="2023-05" db="EMBL/GenBank/DDBJ databases">
        <authorList>
            <person name="Fouks B."/>
        </authorList>
    </citation>
    <scope>NUCLEOTIDE SEQUENCE</scope>
    <source>
        <strain evidence="1">Stay&amp;Tobe</strain>
        <tissue evidence="1">Testes</tissue>
    </source>
</reference>
<proteinExistence type="predicted"/>
<gene>
    <name evidence="1" type="ORF">L9F63_007348</name>
</gene>
<keyword evidence="2" id="KW-1185">Reference proteome</keyword>
<dbReference type="Proteomes" id="UP001233999">
    <property type="component" value="Unassembled WGS sequence"/>
</dbReference>
<sequence length="240" mass="27105">MCSRNNIYIKYCNISSKKKSTKMIIFSTLLLAAFSAVFAENWPEECDDYDFLDTLKGDKLIEQVATCVIAGIAVTFQSSDIKNSPFGDITINPVEAHDCTFSSLMAQTERDRGRILFSCLLRGYDKTDAGLVDVQQLINDVSENARYIGNSASSHNQDTCPEQIANIDFYSISLEVECVMLGLVEHLSPAQGLPNKRSDNENKITDFGNDEEKQMLKRVVRPLPEFRNKRKRFVSMFTKL</sequence>
<name>A0AAD7Z901_DIPPU</name>
<evidence type="ECO:0000313" key="2">
    <source>
        <dbReference type="Proteomes" id="UP001233999"/>
    </source>
</evidence>
<comment type="caution">
    <text evidence="1">The sequence shown here is derived from an EMBL/GenBank/DDBJ whole genome shotgun (WGS) entry which is preliminary data.</text>
</comment>
<protein>
    <submittedName>
        <fullName evidence="1">Uncharacterized protein</fullName>
    </submittedName>
</protein>
<reference evidence="1" key="1">
    <citation type="journal article" date="2023" name="IScience">
        <title>Live-bearing cockroach genome reveals convergent evolutionary mechanisms linked to viviparity in insects and beyond.</title>
        <authorList>
            <person name="Fouks B."/>
            <person name="Harrison M.C."/>
            <person name="Mikhailova A.A."/>
            <person name="Marchal E."/>
            <person name="English S."/>
            <person name="Carruthers M."/>
            <person name="Jennings E.C."/>
            <person name="Chiamaka E.L."/>
            <person name="Frigard R.A."/>
            <person name="Pippel M."/>
            <person name="Attardo G.M."/>
            <person name="Benoit J.B."/>
            <person name="Bornberg-Bauer E."/>
            <person name="Tobe S.S."/>
        </authorList>
    </citation>
    <scope>NUCLEOTIDE SEQUENCE</scope>
    <source>
        <strain evidence="1">Stay&amp;Tobe</strain>
    </source>
</reference>
<accession>A0AAD7Z901</accession>
<dbReference type="EMBL" id="JASPKZ010009820">
    <property type="protein sequence ID" value="KAJ9575807.1"/>
    <property type="molecule type" value="Genomic_DNA"/>
</dbReference>
<dbReference type="AlphaFoldDB" id="A0AAD7Z901"/>
<organism evidence="1 2">
    <name type="scientific">Diploptera punctata</name>
    <name type="common">Pacific beetle cockroach</name>
    <dbReference type="NCBI Taxonomy" id="6984"/>
    <lineage>
        <taxon>Eukaryota</taxon>
        <taxon>Metazoa</taxon>
        <taxon>Ecdysozoa</taxon>
        <taxon>Arthropoda</taxon>
        <taxon>Hexapoda</taxon>
        <taxon>Insecta</taxon>
        <taxon>Pterygota</taxon>
        <taxon>Neoptera</taxon>
        <taxon>Polyneoptera</taxon>
        <taxon>Dictyoptera</taxon>
        <taxon>Blattodea</taxon>
        <taxon>Blaberoidea</taxon>
        <taxon>Blaberidae</taxon>
        <taxon>Diplopterinae</taxon>
        <taxon>Diploptera</taxon>
    </lineage>
</organism>